<accession>A0A4S5B7K7</accession>
<dbReference type="Proteomes" id="UP000306697">
    <property type="component" value="Unassembled WGS sequence"/>
</dbReference>
<organism evidence="2 3">
    <name type="scientific">Bifidobacterium longum subsp. infantis</name>
    <dbReference type="NCBI Taxonomy" id="1682"/>
    <lineage>
        <taxon>Bacteria</taxon>
        <taxon>Bacillati</taxon>
        <taxon>Actinomycetota</taxon>
        <taxon>Actinomycetes</taxon>
        <taxon>Bifidobacteriales</taxon>
        <taxon>Bifidobacteriaceae</taxon>
        <taxon>Bifidobacterium</taxon>
    </lineage>
</organism>
<dbReference type="RefSeq" id="WP_136501137.1">
    <property type="nucleotide sequence ID" value="NZ_CP071685.1"/>
</dbReference>
<protein>
    <submittedName>
        <fullName evidence="2">SLATT domain-containing protein</fullName>
    </submittedName>
</protein>
<feature type="domain" description="SMODS and SLOG-associating 2TM effector" evidence="1">
    <location>
        <begin position="21"/>
        <end position="182"/>
    </location>
</feature>
<dbReference type="Pfam" id="PF18186">
    <property type="entry name" value="SLATT_4"/>
    <property type="match status" value="1"/>
</dbReference>
<evidence type="ECO:0000313" key="2">
    <source>
        <dbReference type="EMBL" id="THJ26041.1"/>
    </source>
</evidence>
<name>A0A4S5B7K7_BIFLI</name>
<sequence>MHGEVTGEVILEKDEYRKRLWSQLVETYSKVMYTYETQQQAANIKTNWHNGISIAQIVLTAVSSAGLIGVAIGKTYVAALVSSILAALSLGLNLYSKGAALSEAAARHRAAADGLWPILQDYISLLTDFENMDLEEIRAVRRDLQSRTEKQYLNAPRTNKHAYELARKTLKNEEGQSFEKGECDQLLPVELRNDNVQ</sequence>
<dbReference type="AlphaFoldDB" id="A0A4S5B7K7"/>
<reference evidence="2 3" key="1">
    <citation type="submission" date="2019-04" db="EMBL/GenBank/DDBJ databases">
        <title>Genome Announcement To Ensure Probiotic Safety of Bifidobacterium longum subsp infantis UBBI-01.</title>
        <authorList>
            <person name="Sulthana A."/>
            <person name="Lakshmi S.G."/>
            <person name="Madempudi R.S."/>
        </authorList>
    </citation>
    <scope>NUCLEOTIDE SEQUENCE [LARGE SCALE GENOMIC DNA]</scope>
    <source>
        <strain evidence="2 3">UBBI-01</strain>
    </source>
</reference>
<dbReference type="EMBL" id="SSWL01000025">
    <property type="protein sequence ID" value="THJ26041.1"/>
    <property type="molecule type" value="Genomic_DNA"/>
</dbReference>
<gene>
    <name evidence="2" type="ORF">E6L38_12140</name>
</gene>
<comment type="caution">
    <text evidence="2">The sequence shown here is derived from an EMBL/GenBank/DDBJ whole genome shotgun (WGS) entry which is preliminary data.</text>
</comment>
<evidence type="ECO:0000313" key="3">
    <source>
        <dbReference type="Proteomes" id="UP000306697"/>
    </source>
</evidence>
<dbReference type="InterPro" id="IPR040811">
    <property type="entry name" value="SLATT_4"/>
</dbReference>
<evidence type="ECO:0000259" key="1">
    <source>
        <dbReference type="Pfam" id="PF18186"/>
    </source>
</evidence>
<proteinExistence type="predicted"/>
<dbReference type="NCBIfam" id="NF033632">
    <property type="entry name" value="SLATT_4"/>
    <property type="match status" value="1"/>
</dbReference>